<dbReference type="SUPFAM" id="SSF53850">
    <property type="entry name" value="Periplasmic binding protein-like II"/>
    <property type="match status" value="1"/>
</dbReference>
<feature type="transmembrane region" description="Helical" evidence="8">
    <location>
        <begin position="386"/>
        <end position="404"/>
    </location>
</feature>
<keyword evidence="6" id="KW-0675">Receptor</keyword>
<evidence type="ECO:0000313" key="9">
    <source>
        <dbReference type="EMBL" id="CAH0748037.1"/>
    </source>
</evidence>
<keyword evidence="5 8" id="KW-0472">Membrane</keyword>
<keyword evidence="7" id="KW-0325">Glycoprotein</keyword>
<dbReference type="PANTHER" id="PTHR42643">
    <property type="entry name" value="IONOTROPIC RECEPTOR 20A-RELATED"/>
    <property type="match status" value="1"/>
</dbReference>
<dbReference type="AlphaFoldDB" id="A0A9P0FXG2"/>
<feature type="transmembrane region" description="Helical" evidence="8">
    <location>
        <begin position="361"/>
        <end position="379"/>
    </location>
</feature>
<evidence type="ECO:0000256" key="8">
    <source>
        <dbReference type="SAM" id="Phobius"/>
    </source>
</evidence>
<evidence type="ECO:0000256" key="6">
    <source>
        <dbReference type="ARBA" id="ARBA00023170"/>
    </source>
</evidence>
<keyword evidence="4 8" id="KW-1133">Transmembrane helix</keyword>
<evidence type="ECO:0000256" key="3">
    <source>
        <dbReference type="ARBA" id="ARBA00022692"/>
    </source>
</evidence>
<evidence type="ECO:0000256" key="1">
    <source>
        <dbReference type="ARBA" id="ARBA00004651"/>
    </source>
</evidence>
<reference evidence="9" key="2">
    <citation type="submission" date="2022-10" db="EMBL/GenBank/DDBJ databases">
        <authorList>
            <consortium name="ENA_rothamsted_submissions"/>
            <consortium name="culmorum"/>
            <person name="King R."/>
        </authorList>
    </citation>
    <scope>NUCLEOTIDE SEQUENCE</scope>
</reference>
<dbReference type="OrthoDB" id="6430908at2759"/>
<proteinExistence type="predicted"/>
<accession>A0A9P0FXG2</accession>
<gene>
    <name evidence="9" type="ORF">DIATSA_LOCUS1741</name>
</gene>
<sequence length="596" mass="69987">MIPRKSINKKTFLSCHIIIYNLLQLSFCEQFYDLMKIENDTVTTSTCILGILEQHFPCNTYITLVTDDEDDKNLIGNINERKCFSVIVRTYHKKGWFIYNNVYLIMTTNIDNLKASMLQLKSETFWNPKARFIFTTQNCSDTEINNIFHLFLTYKIYDVIFLVQAKRATYVYTYFPFEDGRCGDNTAPVKIGNCKDAVNNTVYFQTKGIKHFRKCKFRVIKFADQNILPILEQYILDDFAIKANFTLTYEKLETEKNFGVVLPNGTTTGLLGYLDRNEADIAMGSAVLFKNRADLYDFISGFHFASFNLYSSAVGDERWKTVYMAFDVETWLLIIFFYFIMISMCIVLLNLSPKISYNHSYIFLHLYGYFLGNGTVLFFKTKRLRTIMISWIWFTFLTSSFYNSDMYSLVTDHMTYKRQISHDKLNTVPYKPCISYVISTFFFFAYNEVMPENIDNPLCNTEDGSFNVVASGTNLYTVQLKSFYTSKEKEFLNIYGKRMLDSWDFTGDILFCFYIYKGFVLKDQLQMHALRMFDAGITTVYNNWLNPEQAIDNRKNKSFKQFVMKDLQIHFGVLFVGSMISTFVFLYEIYKKFKYA</sequence>
<dbReference type="EMBL" id="OU893342">
    <property type="protein sequence ID" value="CAH0748037.1"/>
    <property type="molecule type" value="Genomic_DNA"/>
</dbReference>
<evidence type="ECO:0000256" key="4">
    <source>
        <dbReference type="ARBA" id="ARBA00022989"/>
    </source>
</evidence>
<reference evidence="9" key="1">
    <citation type="submission" date="2021-12" db="EMBL/GenBank/DDBJ databases">
        <authorList>
            <person name="King R."/>
        </authorList>
    </citation>
    <scope>NUCLEOTIDE SEQUENCE</scope>
</reference>
<evidence type="ECO:0000256" key="5">
    <source>
        <dbReference type="ARBA" id="ARBA00023136"/>
    </source>
</evidence>
<keyword evidence="2" id="KW-1003">Cell membrane</keyword>
<comment type="subcellular location">
    <subcellularLocation>
        <location evidence="1">Cell membrane</location>
        <topology evidence="1">Multi-pass membrane protein</topology>
    </subcellularLocation>
</comment>
<keyword evidence="3 8" id="KW-0812">Transmembrane</keyword>
<keyword evidence="10" id="KW-1185">Reference proteome</keyword>
<name>A0A9P0FXG2_9NEOP</name>
<dbReference type="Proteomes" id="UP001153714">
    <property type="component" value="Chromosome 11"/>
</dbReference>
<feature type="transmembrane region" description="Helical" evidence="8">
    <location>
        <begin position="569"/>
        <end position="590"/>
    </location>
</feature>
<dbReference type="Gene3D" id="3.40.190.10">
    <property type="entry name" value="Periplasmic binding protein-like II"/>
    <property type="match status" value="1"/>
</dbReference>
<dbReference type="GO" id="GO:0005886">
    <property type="term" value="C:plasma membrane"/>
    <property type="evidence" value="ECO:0007669"/>
    <property type="project" value="UniProtKB-SubCell"/>
</dbReference>
<dbReference type="InterPro" id="IPR052192">
    <property type="entry name" value="Insect_Ionotropic_Sensory_Rcpt"/>
</dbReference>
<protein>
    <submittedName>
        <fullName evidence="9">Uncharacterized protein</fullName>
    </submittedName>
</protein>
<organism evidence="9 10">
    <name type="scientific">Diatraea saccharalis</name>
    <name type="common">sugarcane borer</name>
    <dbReference type="NCBI Taxonomy" id="40085"/>
    <lineage>
        <taxon>Eukaryota</taxon>
        <taxon>Metazoa</taxon>
        <taxon>Ecdysozoa</taxon>
        <taxon>Arthropoda</taxon>
        <taxon>Hexapoda</taxon>
        <taxon>Insecta</taxon>
        <taxon>Pterygota</taxon>
        <taxon>Neoptera</taxon>
        <taxon>Endopterygota</taxon>
        <taxon>Lepidoptera</taxon>
        <taxon>Glossata</taxon>
        <taxon>Ditrysia</taxon>
        <taxon>Pyraloidea</taxon>
        <taxon>Crambidae</taxon>
        <taxon>Crambinae</taxon>
        <taxon>Diatraea</taxon>
    </lineage>
</organism>
<evidence type="ECO:0000256" key="2">
    <source>
        <dbReference type="ARBA" id="ARBA00022475"/>
    </source>
</evidence>
<evidence type="ECO:0000256" key="7">
    <source>
        <dbReference type="ARBA" id="ARBA00023180"/>
    </source>
</evidence>
<evidence type="ECO:0000313" key="10">
    <source>
        <dbReference type="Proteomes" id="UP001153714"/>
    </source>
</evidence>
<dbReference type="PANTHER" id="PTHR42643:SF24">
    <property type="entry name" value="IONOTROPIC RECEPTOR 60A"/>
    <property type="match status" value="1"/>
</dbReference>
<feature type="transmembrane region" description="Helical" evidence="8">
    <location>
        <begin position="330"/>
        <end position="349"/>
    </location>
</feature>